<organism evidence="5 6">
    <name type="scientific">Stieleria maiorica</name>
    <dbReference type="NCBI Taxonomy" id="2795974"/>
    <lineage>
        <taxon>Bacteria</taxon>
        <taxon>Pseudomonadati</taxon>
        <taxon>Planctomycetota</taxon>
        <taxon>Planctomycetia</taxon>
        <taxon>Pirellulales</taxon>
        <taxon>Pirellulaceae</taxon>
        <taxon>Stieleria</taxon>
    </lineage>
</organism>
<keyword evidence="2" id="KW-0238">DNA-binding</keyword>
<dbReference type="PANTHER" id="PTHR30146">
    <property type="entry name" value="LACI-RELATED TRANSCRIPTIONAL REPRESSOR"/>
    <property type="match status" value="1"/>
</dbReference>
<evidence type="ECO:0000256" key="1">
    <source>
        <dbReference type="ARBA" id="ARBA00023015"/>
    </source>
</evidence>
<evidence type="ECO:0000313" key="5">
    <source>
        <dbReference type="EMBL" id="QEF97996.1"/>
    </source>
</evidence>
<dbReference type="Pfam" id="PF12833">
    <property type="entry name" value="HTH_18"/>
    <property type="match status" value="1"/>
</dbReference>
<dbReference type="SUPFAM" id="SSF53822">
    <property type="entry name" value="Periplasmic binding protein-like I"/>
    <property type="match status" value="1"/>
</dbReference>
<dbReference type="SUPFAM" id="SSF46689">
    <property type="entry name" value="Homeodomain-like"/>
    <property type="match status" value="2"/>
</dbReference>
<dbReference type="GO" id="GO:0003700">
    <property type="term" value="F:DNA-binding transcription factor activity"/>
    <property type="evidence" value="ECO:0007669"/>
    <property type="project" value="InterPro"/>
</dbReference>
<keyword evidence="1" id="KW-0805">Transcription regulation</keyword>
<keyword evidence="6" id="KW-1185">Reference proteome</keyword>
<accession>A0A5B9MCN8</accession>
<dbReference type="EMBL" id="CP036264">
    <property type="protein sequence ID" value="QEF97996.1"/>
    <property type="molecule type" value="Genomic_DNA"/>
</dbReference>
<evidence type="ECO:0000256" key="2">
    <source>
        <dbReference type="ARBA" id="ARBA00023125"/>
    </source>
</evidence>
<dbReference type="InterPro" id="IPR018062">
    <property type="entry name" value="HTH_AraC-typ_CS"/>
</dbReference>
<reference evidence="5 6" key="1">
    <citation type="submission" date="2019-02" db="EMBL/GenBank/DDBJ databases">
        <title>Planctomycetal bacteria perform biofilm scaping via a novel small molecule.</title>
        <authorList>
            <person name="Jeske O."/>
            <person name="Boedeker C."/>
            <person name="Wiegand S."/>
            <person name="Breitling P."/>
            <person name="Kallscheuer N."/>
            <person name="Jogler M."/>
            <person name="Rohde M."/>
            <person name="Petersen J."/>
            <person name="Medema M.H."/>
            <person name="Surup F."/>
            <person name="Jogler C."/>
        </authorList>
    </citation>
    <scope>NUCLEOTIDE SEQUENCE [LARGE SCALE GENOMIC DNA]</scope>
    <source>
        <strain evidence="5 6">Mal15</strain>
    </source>
</reference>
<dbReference type="InterPro" id="IPR018060">
    <property type="entry name" value="HTH_AraC"/>
</dbReference>
<dbReference type="PROSITE" id="PS01124">
    <property type="entry name" value="HTH_ARAC_FAMILY_2"/>
    <property type="match status" value="1"/>
</dbReference>
<dbReference type="PANTHER" id="PTHR30146:SF24">
    <property type="entry name" value="XYLOSE OPERON REGULATORY PROTEIN"/>
    <property type="match status" value="1"/>
</dbReference>
<dbReference type="GO" id="GO:0000976">
    <property type="term" value="F:transcription cis-regulatory region binding"/>
    <property type="evidence" value="ECO:0007669"/>
    <property type="project" value="TreeGrafter"/>
</dbReference>
<dbReference type="Pfam" id="PF13377">
    <property type="entry name" value="Peripla_BP_3"/>
    <property type="match status" value="1"/>
</dbReference>
<sequence length="387" mass="43786">MTRRSVALLIETSNGYSRGLFEGVIAYTKVHGNWSVYLTEQERGASPPSWLRTWGGDGIIARIETDAIGRQLVQCGVPIVDLSAARHIKGVPWADTEDKAIAKLAFHHFAERGFRNLAYCGDAGFDWSLKRGQHFRQFAESEGYRFFEHQSVARYARTFNAVTEKQRIMNWIRELPRPIGIMGCYDFKAQEVLDACRQMRVPVPTEIAVLGVDNDHLICELSEPTLSSIIPDTKQTGFEAASLLDRMMDGETITDEQPLVTQPLGVKLRESTDTVAIEDEQIAKALQFIRRRASANIRVTDVLEQVDLSRRAFEHRFKKLVGVTPHEEIQRVRMNRAKELLRDTDLTVPQIANLLGFEHSEYLGAAFKREVGVSPGDYRRNSSHSPD</sequence>
<dbReference type="CDD" id="cd01543">
    <property type="entry name" value="PBP1_XylR"/>
    <property type="match status" value="1"/>
</dbReference>
<dbReference type="KEGG" id="smam:Mal15_20420"/>
<keyword evidence="3" id="KW-0804">Transcription</keyword>
<proteinExistence type="predicted"/>
<evidence type="ECO:0000313" key="6">
    <source>
        <dbReference type="Proteomes" id="UP000321353"/>
    </source>
</evidence>
<dbReference type="InterPro" id="IPR046335">
    <property type="entry name" value="LacI/GalR-like_sensor"/>
</dbReference>
<feature type="domain" description="HTH araC/xylS-type" evidence="4">
    <location>
        <begin position="283"/>
        <end position="381"/>
    </location>
</feature>
<dbReference type="Gene3D" id="1.10.10.60">
    <property type="entry name" value="Homeodomain-like"/>
    <property type="match status" value="2"/>
</dbReference>
<evidence type="ECO:0000259" key="4">
    <source>
        <dbReference type="PROSITE" id="PS01124"/>
    </source>
</evidence>
<dbReference type="InterPro" id="IPR028082">
    <property type="entry name" value="Peripla_BP_I"/>
</dbReference>
<dbReference type="SMART" id="SM00342">
    <property type="entry name" value="HTH_ARAC"/>
    <property type="match status" value="1"/>
</dbReference>
<protein>
    <submittedName>
        <fullName evidence="5">Xylose operon regulatory protein</fullName>
    </submittedName>
</protein>
<dbReference type="Pfam" id="PF22177">
    <property type="entry name" value="PBP1_XylR"/>
    <property type="match status" value="1"/>
</dbReference>
<dbReference type="InterPro" id="IPR054031">
    <property type="entry name" value="XylR_PBP1"/>
</dbReference>
<dbReference type="Proteomes" id="UP000321353">
    <property type="component" value="Chromosome"/>
</dbReference>
<dbReference type="Gene3D" id="3.40.50.2300">
    <property type="match status" value="2"/>
</dbReference>
<dbReference type="PROSITE" id="PS00041">
    <property type="entry name" value="HTH_ARAC_FAMILY_1"/>
    <property type="match status" value="1"/>
</dbReference>
<evidence type="ECO:0000256" key="3">
    <source>
        <dbReference type="ARBA" id="ARBA00023163"/>
    </source>
</evidence>
<dbReference type="InterPro" id="IPR009057">
    <property type="entry name" value="Homeodomain-like_sf"/>
</dbReference>
<gene>
    <name evidence="5" type="primary">xylR_3</name>
    <name evidence="5" type="ORF">Mal15_20420</name>
</gene>
<name>A0A5B9MCN8_9BACT</name>
<dbReference type="AlphaFoldDB" id="A0A5B9MCN8"/>